<name>A0A451GDK1_9SPHI</name>
<dbReference type="EMBL" id="SAYW01000001">
    <property type="protein sequence ID" value="RWU10959.1"/>
    <property type="molecule type" value="Genomic_DNA"/>
</dbReference>
<comment type="caution">
    <text evidence="2">The sequence shown here is derived from an EMBL/GenBank/DDBJ whole genome shotgun (WGS) entry which is preliminary data.</text>
</comment>
<dbReference type="Proteomes" id="UP000284120">
    <property type="component" value="Unassembled WGS sequence"/>
</dbReference>
<keyword evidence="3" id="KW-1185">Reference proteome</keyword>
<dbReference type="Pfam" id="PF20033">
    <property type="entry name" value="DUF6438"/>
    <property type="match status" value="1"/>
</dbReference>
<reference evidence="2 3" key="1">
    <citation type="submission" date="2018-06" db="EMBL/GenBank/DDBJ databases">
        <title>Pedobacter endophyticus sp. nov., an endophytic bacterium isolated from a leaf of Triticum aestivum.</title>
        <authorList>
            <person name="Zhang L."/>
        </authorList>
    </citation>
    <scope>NUCLEOTIDE SEQUENCE [LARGE SCALE GENOMIC DNA]</scope>
    <source>
        <strain evidence="2 3">CM134L-2</strain>
    </source>
</reference>
<dbReference type="PROSITE" id="PS51257">
    <property type="entry name" value="PROKAR_LIPOPROTEIN"/>
    <property type="match status" value="1"/>
</dbReference>
<accession>A0A451GDK1</accession>
<dbReference type="RefSeq" id="WP_128353320.1">
    <property type="nucleotide sequence ID" value="NZ_QMHN01000001.1"/>
</dbReference>
<dbReference type="AlphaFoldDB" id="A0A451GDK1"/>
<sequence>MKKYLGIIAVFLLFVSCQSYRKTTSSSLRYEIENLIVNKSPCFGTCPMYKLEITKEGKAYLDARNFLKNDLKGKYTARLSSAQLQNLATELNRLDFPDLKDRYGDNRVTDLPATDLEIRYNGNNTKKIYDYGNQGSPALAKFYAYVDSLVYAQQWQKAE</sequence>
<feature type="domain" description="DUF6438" evidence="1">
    <location>
        <begin position="35"/>
        <end position="149"/>
    </location>
</feature>
<evidence type="ECO:0000313" key="3">
    <source>
        <dbReference type="Proteomes" id="UP000284120"/>
    </source>
</evidence>
<evidence type="ECO:0000313" key="2">
    <source>
        <dbReference type="EMBL" id="RWU10959.1"/>
    </source>
</evidence>
<organism evidence="2 3">
    <name type="scientific">Pedobacter chitinilyticus</name>
    <dbReference type="NCBI Taxonomy" id="2233776"/>
    <lineage>
        <taxon>Bacteria</taxon>
        <taxon>Pseudomonadati</taxon>
        <taxon>Bacteroidota</taxon>
        <taxon>Sphingobacteriia</taxon>
        <taxon>Sphingobacteriales</taxon>
        <taxon>Sphingobacteriaceae</taxon>
        <taxon>Pedobacter</taxon>
    </lineage>
</organism>
<evidence type="ECO:0000259" key="1">
    <source>
        <dbReference type="Pfam" id="PF20033"/>
    </source>
</evidence>
<protein>
    <recommendedName>
        <fullName evidence="1">DUF6438 domain-containing protein</fullName>
    </recommendedName>
</protein>
<gene>
    <name evidence="2" type="ORF">DPV69_06425</name>
</gene>
<dbReference type="InterPro" id="IPR045497">
    <property type="entry name" value="DUF6438"/>
</dbReference>
<proteinExistence type="predicted"/>
<dbReference type="OrthoDB" id="7172369at2"/>